<dbReference type="InterPro" id="IPR012338">
    <property type="entry name" value="Beta-lactam/transpept-like"/>
</dbReference>
<protein>
    <recommendedName>
        <fullName evidence="2">Beta-lactamase-related domain-containing protein</fullName>
    </recommendedName>
</protein>
<feature type="non-terminal residue" evidence="3">
    <location>
        <position position="1"/>
    </location>
</feature>
<proteinExistence type="predicted"/>
<feature type="signal peptide" evidence="1">
    <location>
        <begin position="1"/>
        <end position="15"/>
    </location>
</feature>
<organism evidence="3 4">
    <name type="scientific">Pristionchus mayeri</name>
    <dbReference type="NCBI Taxonomy" id="1317129"/>
    <lineage>
        <taxon>Eukaryota</taxon>
        <taxon>Metazoa</taxon>
        <taxon>Ecdysozoa</taxon>
        <taxon>Nematoda</taxon>
        <taxon>Chromadorea</taxon>
        <taxon>Rhabditida</taxon>
        <taxon>Rhabditina</taxon>
        <taxon>Diplogasteromorpha</taxon>
        <taxon>Diplogasteroidea</taxon>
        <taxon>Neodiplogasteridae</taxon>
        <taxon>Pristionchus</taxon>
    </lineage>
</organism>
<evidence type="ECO:0000313" key="3">
    <source>
        <dbReference type="EMBL" id="GMR40775.1"/>
    </source>
</evidence>
<dbReference type="Pfam" id="PF00144">
    <property type="entry name" value="Beta-lactamase"/>
    <property type="match status" value="1"/>
</dbReference>
<keyword evidence="4" id="KW-1185">Reference proteome</keyword>
<dbReference type="EMBL" id="BTRK01000003">
    <property type="protein sequence ID" value="GMR40775.1"/>
    <property type="molecule type" value="Genomic_DNA"/>
</dbReference>
<dbReference type="AlphaFoldDB" id="A0AAN5CDA6"/>
<dbReference type="PANTHER" id="PTHR46825">
    <property type="entry name" value="D-ALANYL-D-ALANINE-CARBOXYPEPTIDASE/ENDOPEPTIDASE AMPH"/>
    <property type="match status" value="1"/>
</dbReference>
<dbReference type="Gene3D" id="3.40.710.10">
    <property type="entry name" value="DD-peptidase/beta-lactamase superfamily"/>
    <property type="match status" value="1"/>
</dbReference>
<sequence>LVLLLLLLSSVSVKCHTDLSFFGQSREVRGRHLFPNHFSRTPSFFSVPSKDEYAISRIHIPINGLNDVIADVSMNNFLISSICSYSFRGAPFYVLNYGSGEGTHEMALNLTMDELQEEMKMHTENKVGVNYICYNGATFDVVWHHDKNFVQHFIVEEYPMADIMKNMRNLTREGFYPSTIQPFTQSSSPHALVIWRKGFVRVANSSLISTAPLTEEEHISVWRGEAFTWRNWPFVHSMRMGSIEISALDWEVEAEMRRLEIPAMSVSILYADKLLFQRAYGYADLISDTEARVDHRYRIASVSKTITAMLVTKLVNEGRLSYGDRVFGPQGLLSSLYRGPSNIFLRSITVQNLLEHSSGAWGHFARLEFSKRELSNSQFLYWILANNQPRIPPGRVHVYSNIGYVFLGRVIEAVTGLSYDDYATRALFKPLGIEGARIAERIPLDDEVTYYSQDNASPYLSWSPRRLDSAAGWTLRASDIARIMGELNSHRVTKYRLMVVRGWTRWNYGRGIQIGNDGSIYHVGSMAGSESLAYSRGRLSLGIVSNVRGTKENFVTPWMENVARRLAARFQ</sequence>
<keyword evidence="1" id="KW-0732">Signal</keyword>
<gene>
    <name evidence="3" type="ORF">PMAYCL1PPCAC_10970</name>
</gene>
<dbReference type="InterPro" id="IPR001466">
    <property type="entry name" value="Beta-lactam-related"/>
</dbReference>
<evidence type="ECO:0000259" key="2">
    <source>
        <dbReference type="Pfam" id="PF00144"/>
    </source>
</evidence>
<dbReference type="Proteomes" id="UP001328107">
    <property type="component" value="Unassembled WGS sequence"/>
</dbReference>
<dbReference type="InterPro" id="IPR050491">
    <property type="entry name" value="AmpC-like"/>
</dbReference>
<accession>A0AAN5CDA6</accession>
<dbReference type="PANTHER" id="PTHR46825:SF9">
    <property type="entry name" value="BETA-LACTAMASE-RELATED DOMAIN-CONTAINING PROTEIN"/>
    <property type="match status" value="1"/>
</dbReference>
<evidence type="ECO:0000256" key="1">
    <source>
        <dbReference type="SAM" id="SignalP"/>
    </source>
</evidence>
<dbReference type="SUPFAM" id="SSF56601">
    <property type="entry name" value="beta-lactamase/transpeptidase-like"/>
    <property type="match status" value="1"/>
</dbReference>
<feature type="chain" id="PRO_5042902270" description="Beta-lactamase-related domain-containing protein" evidence="1">
    <location>
        <begin position="16"/>
        <end position="571"/>
    </location>
</feature>
<reference evidence="4" key="1">
    <citation type="submission" date="2022-10" db="EMBL/GenBank/DDBJ databases">
        <title>Genome assembly of Pristionchus species.</title>
        <authorList>
            <person name="Yoshida K."/>
            <person name="Sommer R.J."/>
        </authorList>
    </citation>
    <scope>NUCLEOTIDE SEQUENCE [LARGE SCALE GENOMIC DNA]</scope>
    <source>
        <strain evidence="4">RS5460</strain>
    </source>
</reference>
<comment type="caution">
    <text evidence="3">The sequence shown here is derived from an EMBL/GenBank/DDBJ whole genome shotgun (WGS) entry which is preliminary data.</text>
</comment>
<evidence type="ECO:0000313" key="4">
    <source>
        <dbReference type="Proteomes" id="UP001328107"/>
    </source>
</evidence>
<feature type="domain" description="Beta-lactamase-related" evidence="2">
    <location>
        <begin position="253"/>
        <end position="552"/>
    </location>
</feature>
<name>A0AAN5CDA6_9BILA</name>